<dbReference type="PIRSF" id="PIRSF007663">
    <property type="entry name" value="UCP007663"/>
    <property type="match status" value="1"/>
</dbReference>
<evidence type="ECO:0000259" key="1">
    <source>
        <dbReference type="Pfam" id="PF14498"/>
    </source>
</evidence>
<dbReference type="Pfam" id="PF21307">
    <property type="entry name" value="Glyco_hydro_95_C"/>
    <property type="match status" value="1"/>
</dbReference>
<dbReference type="SUPFAM" id="SSF48208">
    <property type="entry name" value="Six-hairpin glycosidases"/>
    <property type="match status" value="1"/>
</dbReference>
<comment type="caution">
    <text evidence="4">The sequence shown here is derived from an EMBL/GenBank/DDBJ whole genome shotgun (WGS) entry which is preliminary data.</text>
</comment>
<dbReference type="OrthoDB" id="9802600at2"/>
<dbReference type="PANTHER" id="PTHR31084">
    <property type="entry name" value="ALPHA-L-FUCOSIDASE 2"/>
    <property type="match status" value="1"/>
</dbReference>
<evidence type="ECO:0000313" key="5">
    <source>
        <dbReference type="Proteomes" id="UP000295632"/>
    </source>
</evidence>
<dbReference type="InterPro" id="IPR008928">
    <property type="entry name" value="6-hairpin_glycosidase_sf"/>
</dbReference>
<dbReference type="Pfam" id="PF14498">
    <property type="entry name" value="Glyco_hyd_65N_2"/>
    <property type="match status" value="1"/>
</dbReference>
<accession>A0A4R6U8X2</accession>
<evidence type="ECO:0000259" key="3">
    <source>
        <dbReference type="Pfam" id="PF22124"/>
    </source>
</evidence>
<dbReference type="RefSeq" id="WP_133578685.1">
    <property type="nucleotide sequence ID" value="NZ_SNYJ01000001.1"/>
</dbReference>
<dbReference type="InterPro" id="IPR054363">
    <property type="entry name" value="GH95_cat"/>
</dbReference>
<dbReference type="Gene3D" id="1.50.10.10">
    <property type="match status" value="1"/>
</dbReference>
<dbReference type="EMBL" id="SNYJ01000001">
    <property type="protein sequence ID" value="TDQ42861.1"/>
    <property type="molecule type" value="Genomic_DNA"/>
</dbReference>
<feature type="domain" description="Glycosyl hydrolase family 95 catalytic" evidence="3">
    <location>
        <begin position="263"/>
        <end position="665"/>
    </location>
</feature>
<proteinExistence type="predicted"/>
<feature type="domain" description="Alpha fucosidase A-like C-terminal" evidence="2">
    <location>
        <begin position="667"/>
        <end position="760"/>
    </location>
</feature>
<dbReference type="PANTHER" id="PTHR31084:SF0">
    <property type="entry name" value="ALPHA-L-FUCOSIDASE 2"/>
    <property type="match status" value="1"/>
</dbReference>
<dbReference type="InterPro" id="IPR027414">
    <property type="entry name" value="GH95_N_dom"/>
</dbReference>
<reference evidence="4 5" key="1">
    <citation type="submission" date="2019-03" db="EMBL/GenBank/DDBJ databases">
        <title>Genomic Encyclopedia of Type Strains, Phase IV (KMG-IV): sequencing the most valuable type-strain genomes for metagenomic binning, comparative biology and taxonomic classification.</title>
        <authorList>
            <person name="Goeker M."/>
        </authorList>
    </citation>
    <scope>NUCLEOTIDE SEQUENCE [LARGE SCALE GENOMIC DNA]</scope>
    <source>
        <strain evidence="4 5">DSM 28697</strain>
    </source>
</reference>
<dbReference type="FunFam" id="1.50.10.10:FF:000028">
    <property type="entry name" value="Alpha-L-fucosidase 2"/>
    <property type="match status" value="1"/>
</dbReference>
<dbReference type="GO" id="GO:0005975">
    <property type="term" value="P:carbohydrate metabolic process"/>
    <property type="evidence" value="ECO:0007669"/>
    <property type="project" value="InterPro"/>
</dbReference>
<dbReference type="InterPro" id="IPR016518">
    <property type="entry name" value="Alpha-L-fucosidase"/>
</dbReference>
<name>A0A4R6U8X2_9BACI</name>
<dbReference type="Proteomes" id="UP000295632">
    <property type="component" value="Unassembled WGS sequence"/>
</dbReference>
<keyword evidence="5" id="KW-1185">Reference proteome</keyword>
<gene>
    <name evidence="4" type="ORF">EV213_101291</name>
</gene>
<dbReference type="GO" id="GO:0004560">
    <property type="term" value="F:alpha-L-fucosidase activity"/>
    <property type="evidence" value="ECO:0007669"/>
    <property type="project" value="InterPro"/>
</dbReference>
<protein>
    <submittedName>
        <fullName evidence="4">Alpha-L-fucosidase 2</fullName>
    </submittedName>
</protein>
<feature type="domain" description="Glycosyl hydrolase family 95 N-terminal" evidence="1">
    <location>
        <begin position="6"/>
        <end position="242"/>
    </location>
</feature>
<organism evidence="4 5">
    <name type="scientific">Aureibacillus halotolerans</name>
    <dbReference type="NCBI Taxonomy" id="1508390"/>
    <lineage>
        <taxon>Bacteria</taxon>
        <taxon>Bacillati</taxon>
        <taxon>Bacillota</taxon>
        <taxon>Bacilli</taxon>
        <taxon>Bacillales</taxon>
        <taxon>Bacillaceae</taxon>
        <taxon>Aureibacillus</taxon>
    </lineage>
</organism>
<sequence length="762" mass="85236">MRTTKLWYKHHAKNWNEALPIGNGRLGGMVFGEAAHEHIQLNEDSLWHGGPRDRNNPDALTHLPEIRRRIFNGELSKAEELASMALSGLPEAQRHYVPLGDLDIYYSLPEGNVSDYTRELDLVDGVARVQFNVGDTTFKREIFSSYTDQVLAIRLTATTPGALTFKTKLDRQQWRYVDRVRQESDDMIVMEGNAGGAHGCNYAMALQLVPEGGTLELIGEYAIVTGADSAVLLLSAGTSFRHAIPIEACLQTLYEASHFDGEMLYQRHKADYQALYSRVDLQFGESLGDLQGLDTEERLARVKAGHEDHELTALYFQFGRYLLISSSRPGSLPANLQGIWNKEFLPPWGSKFTVNINTQMNYWLAETCHLPECHLPLFEHLERMRTPGRITARKMYGARGFTSHHNTDIWADTAPQDTYLPASYWPMSSAWLCLHLWEHYQFTQDRTFLEKAFHTMKDAALFFIDFLVESPEGYLVTCPSVSPENTFILPNGESGVLCYGPTMDSQILHELFTACLSAGKILKAKDAILDEIAETLAKLPPTSIGKHGQIMEWVEDYEEKEPGHRHISHLFALHPGSAITPLKTPELAEAARVTLERRLASGGGHTGWSRAWIINFWARLHDSEKAYQNVQALLQKSTLPSLLDDHPPFQIDGNFGGTAGIAEMLLQSQNKEIHLLPALPKAWKRGYVKGIRARGGITIDISWENGVLVEATLQTDHDGYAVVRSADVTGVYQDGKGIPATKTSSDKIEFAIKSGGVYVLHP</sequence>
<evidence type="ECO:0000259" key="2">
    <source>
        <dbReference type="Pfam" id="PF21307"/>
    </source>
</evidence>
<evidence type="ECO:0000313" key="4">
    <source>
        <dbReference type="EMBL" id="TDQ42861.1"/>
    </source>
</evidence>
<dbReference type="InterPro" id="IPR012341">
    <property type="entry name" value="6hp_glycosidase-like_sf"/>
</dbReference>
<dbReference type="Pfam" id="PF22124">
    <property type="entry name" value="Glyco_hydro_95_cat"/>
    <property type="match status" value="1"/>
</dbReference>
<dbReference type="AlphaFoldDB" id="A0A4R6U8X2"/>
<dbReference type="InterPro" id="IPR049053">
    <property type="entry name" value="AFCA-like_C"/>
</dbReference>